<evidence type="ECO:0000259" key="3">
    <source>
        <dbReference type="Pfam" id="PF09922"/>
    </source>
</evidence>
<dbReference type="RefSeq" id="WP_181376450.1">
    <property type="nucleotide sequence ID" value="NZ_BDQX01000051.1"/>
</dbReference>
<protein>
    <recommendedName>
        <fullName evidence="7">Cell wall-active antibiotics response protein</fullName>
    </recommendedName>
</protein>
<feature type="transmembrane region" description="Helical" evidence="2">
    <location>
        <begin position="95"/>
        <end position="113"/>
    </location>
</feature>
<keyword evidence="2" id="KW-0812">Transmembrane</keyword>
<evidence type="ECO:0000259" key="4">
    <source>
        <dbReference type="Pfam" id="PF22570"/>
    </source>
</evidence>
<evidence type="ECO:0000256" key="2">
    <source>
        <dbReference type="SAM" id="Phobius"/>
    </source>
</evidence>
<sequence>MNGNFAGRLFTGLIVVAVGLFFLLRQLGVAPFESISIGELFSTYWPCILMYFGVAQLLSGRFHGGSGWWGAVMLLIGFVFLGNNLQWFTWSIGDIVPFLVPIIVIIVGFRMIWKPEKPKRKAPPESDWTSFRPYGKNPEDVPPAPPLHPDPTVVPPPKAEEKGFRPSEDQSVPHHGEHAREQRASGSYRDGERHSQYDGYDNKKGRKKDCWNQGQRDHVEWWNHSDPNVMNRSGFIGDIHMGQDYWELKPLNISHFIGDTVLDLTKADIPYGETKVNISSFIGDVKVYVPNDYELGIQVVSSAFIGDVKVLGQKEGGLFTNVNVKSPKYSESDKKIKLVVSTFIGDTRVIKVG</sequence>
<dbReference type="InterPro" id="IPR054331">
    <property type="entry name" value="LiaF_TM"/>
</dbReference>
<feature type="domain" description="Cell wall-active antibiotics response LiaF-like C-terminal" evidence="3">
    <location>
        <begin position="235"/>
        <end position="349"/>
    </location>
</feature>
<keyword evidence="2" id="KW-0472">Membrane</keyword>
<feature type="region of interest" description="Disordered" evidence="1">
    <location>
        <begin position="117"/>
        <end position="211"/>
    </location>
</feature>
<feature type="compositionally biased region" description="Pro residues" evidence="1">
    <location>
        <begin position="140"/>
        <end position="157"/>
    </location>
</feature>
<feature type="transmembrane region" description="Helical" evidence="2">
    <location>
        <begin position="67"/>
        <end position="89"/>
    </location>
</feature>
<dbReference type="NCBIfam" id="NF040535">
    <property type="entry name" value="LiaF_C_term"/>
    <property type="match status" value="1"/>
</dbReference>
<comment type="caution">
    <text evidence="5">The sequence shown here is derived from an EMBL/GenBank/DDBJ whole genome shotgun (WGS) entry which is preliminary data.</text>
</comment>
<proteinExistence type="predicted"/>
<dbReference type="Proteomes" id="UP000245202">
    <property type="component" value="Unassembled WGS sequence"/>
</dbReference>
<feature type="compositionally biased region" description="Basic and acidic residues" evidence="1">
    <location>
        <begin position="158"/>
        <end position="203"/>
    </location>
</feature>
<keyword evidence="6" id="KW-1185">Reference proteome</keyword>
<name>A0A2R5EIU8_9BACL</name>
<gene>
    <name evidence="5" type="ORF">PAT3040_01063</name>
</gene>
<evidence type="ECO:0000313" key="5">
    <source>
        <dbReference type="EMBL" id="GBG06536.1"/>
    </source>
</evidence>
<dbReference type="Pfam" id="PF22570">
    <property type="entry name" value="LiaF-TM"/>
    <property type="match status" value="1"/>
</dbReference>
<accession>A0A2R5EIU8</accession>
<dbReference type="InterPro" id="IPR024425">
    <property type="entry name" value="LiaF-like_C"/>
</dbReference>
<feature type="transmembrane region" description="Helical" evidence="2">
    <location>
        <begin position="43"/>
        <end position="60"/>
    </location>
</feature>
<dbReference type="AlphaFoldDB" id="A0A2R5EIU8"/>
<dbReference type="EMBL" id="BDQX01000051">
    <property type="protein sequence ID" value="GBG06536.1"/>
    <property type="molecule type" value="Genomic_DNA"/>
</dbReference>
<evidence type="ECO:0008006" key="7">
    <source>
        <dbReference type="Google" id="ProtNLM"/>
    </source>
</evidence>
<evidence type="ECO:0000256" key="1">
    <source>
        <dbReference type="SAM" id="MobiDB-lite"/>
    </source>
</evidence>
<feature type="domain" description="LiaF transmembrane" evidence="4">
    <location>
        <begin position="10"/>
        <end position="117"/>
    </location>
</feature>
<feature type="transmembrane region" description="Helical" evidence="2">
    <location>
        <begin position="5"/>
        <end position="23"/>
    </location>
</feature>
<evidence type="ECO:0000313" key="6">
    <source>
        <dbReference type="Proteomes" id="UP000245202"/>
    </source>
</evidence>
<keyword evidence="2" id="KW-1133">Transmembrane helix</keyword>
<reference evidence="5 6" key="1">
    <citation type="submission" date="2017-08" db="EMBL/GenBank/DDBJ databases">
        <title>Substantial Increase in Enzyme Production by Combined Drug-Resistance Mutations in Paenibacillus agaridevorans.</title>
        <authorList>
            <person name="Tanaka Y."/>
            <person name="Funane K."/>
            <person name="Hosaka T."/>
            <person name="Shiwa Y."/>
            <person name="Fujita N."/>
            <person name="Miyazaki T."/>
            <person name="Yoshikawa H."/>
            <person name="Murakami K."/>
            <person name="Kasahara K."/>
            <person name="Inaoka T."/>
            <person name="Hiraga Y."/>
            <person name="Ochi K."/>
        </authorList>
    </citation>
    <scope>NUCLEOTIDE SEQUENCE [LARGE SCALE GENOMIC DNA]</scope>
    <source>
        <strain evidence="5 6">T-3040</strain>
    </source>
</reference>
<dbReference type="Pfam" id="PF09922">
    <property type="entry name" value="LiaF-like_C"/>
    <property type="match status" value="1"/>
</dbReference>
<dbReference type="InterPro" id="IPR047793">
    <property type="entry name" value="LiaF_C"/>
</dbReference>
<organism evidence="5 6">
    <name type="scientific">Paenibacillus agaridevorans</name>
    <dbReference type="NCBI Taxonomy" id="171404"/>
    <lineage>
        <taxon>Bacteria</taxon>
        <taxon>Bacillati</taxon>
        <taxon>Bacillota</taxon>
        <taxon>Bacilli</taxon>
        <taxon>Bacillales</taxon>
        <taxon>Paenibacillaceae</taxon>
        <taxon>Paenibacillus</taxon>
    </lineage>
</organism>